<comment type="similarity">
    <text evidence="1 5 6 11">Belongs to the histidinol dehydrogenase family.</text>
</comment>
<evidence type="ECO:0000256" key="1">
    <source>
        <dbReference type="ARBA" id="ARBA00010178"/>
    </source>
</evidence>
<keyword evidence="5 8" id="KW-0520">NAD</keyword>
<comment type="function">
    <text evidence="5">Catalyzes the sequential NAD-dependent oxidations of L-histidinol to L-histidinaldehyde and then to L-histidine.</text>
</comment>
<feature type="binding site" evidence="5 8">
    <location>
        <position position="185"/>
    </location>
    <ligand>
        <name>NAD(+)</name>
        <dbReference type="ChEBI" id="CHEBI:57540"/>
    </ligand>
</feature>
<feature type="binding site" evidence="5 8">
    <location>
        <position position="124"/>
    </location>
    <ligand>
        <name>NAD(+)</name>
        <dbReference type="ChEBI" id="CHEBI:57540"/>
    </ligand>
</feature>
<feature type="binding site" evidence="9">
    <location>
        <position position="412"/>
    </location>
    <ligand>
        <name>substrate</name>
    </ligand>
</feature>
<evidence type="ECO:0000256" key="6">
    <source>
        <dbReference type="PIRNR" id="PIRNR000099"/>
    </source>
</evidence>
<feature type="binding site" evidence="9">
    <location>
        <position position="418"/>
    </location>
    <ligand>
        <name>substrate</name>
    </ligand>
</feature>
<dbReference type="PROSITE" id="PS00611">
    <property type="entry name" value="HISOL_DEHYDROGENASE"/>
    <property type="match status" value="1"/>
</dbReference>
<comment type="cofactor">
    <cofactor evidence="10">
        <name>Zn(2+)</name>
        <dbReference type="ChEBI" id="CHEBI:29105"/>
    </cofactor>
    <text evidence="10">Binds 1 zinc ion per subunit.</text>
</comment>
<dbReference type="GO" id="GO:0005829">
    <property type="term" value="C:cytosol"/>
    <property type="evidence" value="ECO:0007669"/>
    <property type="project" value="TreeGrafter"/>
</dbReference>
<dbReference type="SUPFAM" id="SSF53720">
    <property type="entry name" value="ALDH-like"/>
    <property type="match status" value="1"/>
</dbReference>
<evidence type="ECO:0000256" key="10">
    <source>
        <dbReference type="PIRSR" id="PIRSR000099-4"/>
    </source>
</evidence>
<reference evidence="12" key="1">
    <citation type="journal article" date="2019" name="PLoS Negl. Trop. Dis.">
        <title>Revisiting the worldwide diversity of Leptospira species in the environment.</title>
        <authorList>
            <person name="Vincent A.T."/>
            <person name="Schiettekatte O."/>
            <person name="Bourhy P."/>
            <person name="Veyrier F.J."/>
            <person name="Picardeau M."/>
        </authorList>
    </citation>
    <scope>NUCLEOTIDE SEQUENCE [LARGE SCALE GENOMIC DNA]</scope>
    <source>
        <strain evidence="12">201800299</strain>
    </source>
</reference>
<dbReference type="GO" id="GO:0046872">
    <property type="term" value="F:metal ion binding"/>
    <property type="evidence" value="ECO:0007669"/>
    <property type="project" value="UniProtKB-KW"/>
</dbReference>
<dbReference type="Gene3D" id="3.40.50.1980">
    <property type="entry name" value="Nitrogenase molybdenum iron protein domain"/>
    <property type="match status" value="2"/>
</dbReference>
<dbReference type="GO" id="GO:0051287">
    <property type="term" value="F:NAD binding"/>
    <property type="evidence" value="ECO:0007669"/>
    <property type="project" value="InterPro"/>
</dbReference>
<feature type="binding site" evidence="9">
    <location>
        <position position="325"/>
    </location>
    <ligand>
        <name>substrate</name>
    </ligand>
</feature>
<evidence type="ECO:0000256" key="5">
    <source>
        <dbReference type="HAMAP-Rule" id="MF_01024"/>
    </source>
</evidence>
<dbReference type="FunFam" id="3.40.50.1980:FF:000001">
    <property type="entry name" value="Histidinol dehydrogenase"/>
    <property type="match status" value="1"/>
</dbReference>
<feature type="binding site" evidence="10">
    <location>
        <position position="358"/>
    </location>
    <ligand>
        <name>Zn(2+)</name>
        <dbReference type="ChEBI" id="CHEBI:29105"/>
    </ligand>
</feature>
<dbReference type="PANTHER" id="PTHR21256:SF2">
    <property type="entry name" value="HISTIDINE BIOSYNTHESIS TRIFUNCTIONAL PROTEIN"/>
    <property type="match status" value="1"/>
</dbReference>
<dbReference type="InterPro" id="IPR012131">
    <property type="entry name" value="Hstdl_DH"/>
</dbReference>
<evidence type="ECO:0000256" key="9">
    <source>
        <dbReference type="PIRSR" id="PIRSR000099-3"/>
    </source>
</evidence>
<feature type="active site" description="Proton acceptor" evidence="5 7">
    <location>
        <position position="325"/>
    </location>
</feature>
<dbReference type="PANTHER" id="PTHR21256">
    <property type="entry name" value="HISTIDINOL DEHYDROGENASE HDH"/>
    <property type="match status" value="1"/>
</dbReference>
<keyword evidence="3 10" id="KW-0862">Zinc</keyword>
<feature type="binding site" evidence="10">
    <location>
        <position position="258"/>
    </location>
    <ligand>
        <name>Zn(2+)</name>
        <dbReference type="ChEBI" id="CHEBI:29105"/>
    </ligand>
</feature>
<keyword evidence="5" id="KW-0368">Histidine biosynthesis</keyword>
<dbReference type="AlphaFoldDB" id="A0A5F1YHK3"/>
<dbReference type="InterPro" id="IPR022695">
    <property type="entry name" value="Histidinol_DH_monofunct"/>
</dbReference>
<feature type="binding site" evidence="10">
    <location>
        <position position="418"/>
    </location>
    <ligand>
        <name>Zn(2+)</name>
        <dbReference type="ChEBI" id="CHEBI:29105"/>
    </ligand>
</feature>
<evidence type="ECO:0000256" key="2">
    <source>
        <dbReference type="ARBA" id="ARBA00022723"/>
    </source>
</evidence>
<dbReference type="PIRSF" id="PIRSF000099">
    <property type="entry name" value="Histidinol_dh"/>
    <property type="match status" value="1"/>
</dbReference>
<comment type="catalytic activity">
    <reaction evidence="5">
        <text>L-histidinol + 2 NAD(+) + H2O = L-histidine + 2 NADH + 3 H(+)</text>
        <dbReference type="Rhea" id="RHEA:20641"/>
        <dbReference type="ChEBI" id="CHEBI:15377"/>
        <dbReference type="ChEBI" id="CHEBI:15378"/>
        <dbReference type="ChEBI" id="CHEBI:57540"/>
        <dbReference type="ChEBI" id="CHEBI:57595"/>
        <dbReference type="ChEBI" id="CHEBI:57699"/>
        <dbReference type="ChEBI" id="CHEBI:57945"/>
        <dbReference type="EC" id="1.1.1.23"/>
    </reaction>
</comment>
<keyword evidence="13" id="KW-1185">Reference proteome</keyword>
<feature type="binding site" evidence="10">
    <location>
        <position position="255"/>
    </location>
    <ligand>
        <name>Zn(2+)</name>
        <dbReference type="ChEBI" id="CHEBI:29105"/>
    </ligand>
</feature>
<evidence type="ECO:0000256" key="4">
    <source>
        <dbReference type="ARBA" id="ARBA00023002"/>
    </source>
</evidence>
<dbReference type="EC" id="1.1.1.23" evidence="5"/>
<keyword evidence="5" id="KW-0028">Amino-acid biosynthesis</keyword>
<dbReference type="RefSeq" id="WP_135595507.1">
    <property type="nucleotide sequence ID" value="NZ_RQEZ01000075.1"/>
</dbReference>
<organism evidence="12 13">
    <name type="scientific">Leptospira gomenensis</name>
    <dbReference type="NCBI Taxonomy" id="2484974"/>
    <lineage>
        <taxon>Bacteria</taxon>
        <taxon>Pseudomonadati</taxon>
        <taxon>Spirochaetota</taxon>
        <taxon>Spirochaetia</taxon>
        <taxon>Leptospirales</taxon>
        <taxon>Leptospiraceae</taxon>
        <taxon>Leptospira</taxon>
    </lineage>
</organism>
<evidence type="ECO:0000313" key="12">
    <source>
        <dbReference type="EMBL" id="TGK37612.1"/>
    </source>
</evidence>
<dbReference type="NCBIfam" id="TIGR00069">
    <property type="entry name" value="hisD"/>
    <property type="match status" value="1"/>
</dbReference>
<proteinExistence type="inferred from homology"/>
<accession>A0A5F1YHK3</accession>
<dbReference type="InterPro" id="IPR001692">
    <property type="entry name" value="Histidinol_DH_CS"/>
</dbReference>
<dbReference type="OrthoDB" id="9805269at2"/>
<dbReference type="HAMAP" id="MF_01024">
    <property type="entry name" value="HisD"/>
    <property type="match status" value="1"/>
</dbReference>
<evidence type="ECO:0000256" key="11">
    <source>
        <dbReference type="RuleBase" id="RU004175"/>
    </source>
</evidence>
<protein>
    <recommendedName>
        <fullName evidence="5">Histidinol dehydrogenase</fullName>
        <shortName evidence="5">HDH</shortName>
        <ecNumber evidence="5">1.1.1.23</ecNumber>
    </recommendedName>
</protein>
<dbReference type="InterPro" id="IPR016161">
    <property type="entry name" value="Ald_DH/histidinol_DH"/>
</dbReference>
<dbReference type="Gene3D" id="1.20.5.1300">
    <property type="match status" value="1"/>
</dbReference>
<feature type="binding site" evidence="9">
    <location>
        <position position="358"/>
    </location>
    <ligand>
        <name>substrate</name>
    </ligand>
</feature>
<keyword evidence="2 10" id="KW-0479">Metal-binding</keyword>
<comment type="caution">
    <text evidence="12">The sequence shown here is derived from an EMBL/GenBank/DDBJ whole genome shotgun (WGS) entry which is preliminary data.</text>
</comment>
<keyword evidence="4 5" id="KW-0560">Oxidoreductase</keyword>
<evidence type="ECO:0000256" key="3">
    <source>
        <dbReference type="ARBA" id="ARBA00022833"/>
    </source>
</evidence>
<feature type="binding site" evidence="9">
    <location>
        <position position="255"/>
    </location>
    <ligand>
        <name>substrate</name>
    </ligand>
</feature>
<feature type="binding site" evidence="9">
    <location>
        <position position="233"/>
    </location>
    <ligand>
        <name>substrate</name>
    </ligand>
</feature>
<evidence type="ECO:0000256" key="7">
    <source>
        <dbReference type="PIRSR" id="PIRSR000099-1"/>
    </source>
</evidence>
<dbReference type="PRINTS" id="PR00083">
    <property type="entry name" value="HOLDHDRGNASE"/>
</dbReference>
<comment type="pathway">
    <text evidence="5">Amino-acid biosynthesis; L-histidine biosynthesis; L-histidine from 5-phospho-alpha-D-ribose 1-diphosphate: step 9/9.</text>
</comment>
<feature type="binding site" evidence="9">
    <location>
        <position position="258"/>
    </location>
    <ligand>
        <name>substrate</name>
    </ligand>
</feature>
<gene>
    <name evidence="5 12" type="primary">hisD</name>
    <name evidence="12" type="ORF">EHQ17_02805</name>
</gene>
<dbReference type="EMBL" id="RQFA01000014">
    <property type="protein sequence ID" value="TGK37612.1"/>
    <property type="molecule type" value="Genomic_DNA"/>
</dbReference>
<feature type="binding site" evidence="5 8">
    <location>
        <position position="208"/>
    </location>
    <ligand>
        <name>NAD(+)</name>
        <dbReference type="ChEBI" id="CHEBI:57540"/>
    </ligand>
</feature>
<dbReference type="Proteomes" id="UP000298277">
    <property type="component" value="Unassembled WGS sequence"/>
</dbReference>
<evidence type="ECO:0000313" key="13">
    <source>
        <dbReference type="Proteomes" id="UP000298277"/>
    </source>
</evidence>
<dbReference type="CDD" id="cd06572">
    <property type="entry name" value="Histidinol_dh"/>
    <property type="match status" value="1"/>
</dbReference>
<evidence type="ECO:0000256" key="8">
    <source>
        <dbReference type="PIRSR" id="PIRSR000099-2"/>
    </source>
</evidence>
<sequence length="426" mass="46264">MTIRILKVDLKDRDVLDPVLQRAREDLSSTSSLVRPIIEDVEKKGDSALREYTRRFDGETPDSFVVDLKDLRPKIDSDLEAALRKAADNIRTFHQIQIPEDREILIHGNRLGIRHTPVESVSVYAPGGKALYPSTILMGVIPARLAGVENVQIVTPPQKGGLPDGLIAAAQIAGADRIILAGGAQGIAAVSYGTETIPASEFVIGPGNKFVTAAKVYLSGLGVIGIDSPAGPSEVLVIADDSANPVWVAADLLSQAEHGEDSVAILCTDSFSFAESVAAEVEKALSERPKRGEMKRKSIEDHGRIFVFPNLEDCFTFSNRFAPEHLEIQTKNFREDLKKIRHAGSVFLGNYSPVAMGDYISGTNHILPTAGAARIYSSLGVGTFLKRITWQEVSQNSLSELYPHVKALSEFEGLDEEHGTSVKIRT</sequence>
<dbReference type="UniPathway" id="UPA00031">
    <property type="reaction ID" value="UER00014"/>
</dbReference>
<dbReference type="GO" id="GO:0004399">
    <property type="term" value="F:histidinol dehydrogenase activity"/>
    <property type="evidence" value="ECO:0007669"/>
    <property type="project" value="UniProtKB-UniRule"/>
</dbReference>
<comment type="caution">
    <text evidence="5">Lacks conserved residue(s) required for the propagation of feature annotation.</text>
</comment>
<dbReference type="GO" id="GO:0000105">
    <property type="term" value="P:L-histidine biosynthetic process"/>
    <property type="evidence" value="ECO:0007669"/>
    <property type="project" value="UniProtKB-UniRule"/>
</dbReference>
<feature type="active site" description="Proton acceptor" evidence="5 7">
    <location>
        <position position="324"/>
    </location>
</feature>
<name>A0A5F1YHK3_9LEPT</name>
<dbReference type="Pfam" id="PF00815">
    <property type="entry name" value="Histidinol_dh"/>
    <property type="match status" value="1"/>
</dbReference>